<evidence type="ECO:0000256" key="3">
    <source>
        <dbReference type="PROSITE-ProRule" id="PRU00339"/>
    </source>
</evidence>
<feature type="repeat" description="TPR" evidence="3">
    <location>
        <begin position="668"/>
        <end position="701"/>
    </location>
</feature>
<dbReference type="InterPro" id="IPR019734">
    <property type="entry name" value="TPR_rpt"/>
</dbReference>
<dbReference type="InterPro" id="IPR011990">
    <property type="entry name" value="TPR-like_helical_dom_sf"/>
</dbReference>
<feature type="compositionally biased region" description="Acidic residues" evidence="4">
    <location>
        <begin position="574"/>
        <end position="584"/>
    </location>
</feature>
<dbReference type="PROSITE" id="PS50005">
    <property type="entry name" value="TPR"/>
    <property type="match status" value="1"/>
</dbReference>
<dbReference type="InterPro" id="IPR044244">
    <property type="entry name" value="TTC27/Emw1"/>
</dbReference>
<dbReference type="PANTHER" id="PTHR16193:SF0">
    <property type="entry name" value="TETRATRICOPEPTIDE REPEAT PROTEIN 27"/>
    <property type="match status" value="1"/>
</dbReference>
<reference evidence="5" key="1">
    <citation type="submission" date="2022-07" db="EMBL/GenBank/DDBJ databases">
        <title>Draft genome sequence of Zalerion maritima ATCC 34329, a (micro)plastics degrading marine fungus.</title>
        <authorList>
            <person name="Paco A."/>
            <person name="Goncalves M.F.M."/>
            <person name="Rocha-Santos T.A.P."/>
            <person name="Alves A."/>
        </authorList>
    </citation>
    <scope>NUCLEOTIDE SEQUENCE</scope>
    <source>
        <strain evidence="5">ATCC 34329</strain>
    </source>
</reference>
<evidence type="ECO:0000313" key="5">
    <source>
        <dbReference type="EMBL" id="KAJ2894292.1"/>
    </source>
</evidence>
<feature type="compositionally biased region" description="Low complexity" evidence="4">
    <location>
        <begin position="440"/>
        <end position="451"/>
    </location>
</feature>
<evidence type="ECO:0008006" key="7">
    <source>
        <dbReference type="Google" id="ProtNLM"/>
    </source>
</evidence>
<dbReference type="SUPFAM" id="SSF48452">
    <property type="entry name" value="TPR-like"/>
    <property type="match status" value="1"/>
</dbReference>
<accession>A0AAD5WNZ4</accession>
<feature type="region of interest" description="Disordered" evidence="4">
    <location>
        <begin position="562"/>
        <end position="587"/>
    </location>
</feature>
<dbReference type="AlphaFoldDB" id="A0AAD5WNZ4"/>
<comment type="caution">
    <text evidence="5">The sequence shown here is derived from an EMBL/GenBank/DDBJ whole genome shotgun (WGS) entry which is preliminary data.</text>
</comment>
<dbReference type="SMART" id="SM00028">
    <property type="entry name" value="TPR"/>
    <property type="match status" value="2"/>
</dbReference>
<feature type="region of interest" description="Disordered" evidence="4">
    <location>
        <begin position="427"/>
        <end position="476"/>
    </location>
</feature>
<gene>
    <name evidence="5" type="ORF">MKZ38_007749</name>
</gene>
<dbReference type="Proteomes" id="UP001201980">
    <property type="component" value="Unassembled WGS sequence"/>
</dbReference>
<protein>
    <recommendedName>
        <fullName evidence="7">TPR repeat-containing protein</fullName>
    </recommendedName>
</protein>
<name>A0AAD5WNZ4_9PEZI</name>
<organism evidence="5 6">
    <name type="scientific">Zalerion maritima</name>
    <dbReference type="NCBI Taxonomy" id="339359"/>
    <lineage>
        <taxon>Eukaryota</taxon>
        <taxon>Fungi</taxon>
        <taxon>Dikarya</taxon>
        <taxon>Ascomycota</taxon>
        <taxon>Pezizomycotina</taxon>
        <taxon>Sordariomycetes</taxon>
        <taxon>Lulworthiomycetidae</taxon>
        <taxon>Lulworthiales</taxon>
        <taxon>Lulworthiaceae</taxon>
        <taxon>Zalerion</taxon>
    </lineage>
</organism>
<keyword evidence="2 3" id="KW-0802">TPR repeat</keyword>
<evidence type="ECO:0000313" key="6">
    <source>
        <dbReference type="Proteomes" id="UP001201980"/>
    </source>
</evidence>
<proteinExistence type="predicted"/>
<dbReference type="PANTHER" id="PTHR16193">
    <property type="entry name" value="TETRATRICOPEPTIDE REPEAT PROTEIN 27"/>
    <property type="match status" value="1"/>
</dbReference>
<feature type="region of interest" description="Disordered" evidence="4">
    <location>
        <begin position="319"/>
        <end position="338"/>
    </location>
</feature>
<feature type="region of interest" description="Disordered" evidence="4">
    <location>
        <begin position="728"/>
        <end position="780"/>
    </location>
</feature>
<keyword evidence="6" id="KW-1185">Reference proteome</keyword>
<evidence type="ECO:0000256" key="4">
    <source>
        <dbReference type="SAM" id="MobiDB-lite"/>
    </source>
</evidence>
<keyword evidence="1" id="KW-0677">Repeat</keyword>
<evidence type="ECO:0000256" key="1">
    <source>
        <dbReference type="ARBA" id="ARBA00022737"/>
    </source>
</evidence>
<dbReference type="EMBL" id="JAKWBI020000509">
    <property type="protein sequence ID" value="KAJ2894292.1"/>
    <property type="molecule type" value="Genomic_DNA"/>
</dbReference>
<dbReference type="Gene3D" id="1.25.40.10">
    <property type="entry name" value="Tetratricopeptide repeat domain"/>
    <property type="match status" value="1"/>
</dbReference>
<feature type="compositionally biased region" description="Basic and acidic residues" evidence="4">
    <location>
        <begin position="730"/>
        <end position="743"/>
    </location>
</feature>
<evidence type="ECO:0000256" key="2">
    <source>
        <dbReference type="ARBA" id="ARBA00022803"/>
    </source>
</evidence>
<sequence>MPESSTSTILSQGRYSAILISPDAAPLIQDCLDSLVRSHTDSSERRNSTTSEAPNLDIATAALNAFLQVNVTGPVLADQASVEDAFLTAFRVAANDSTASLRGLRRKCLDALTVDGVSPYPHIPLLEVFALARHIFQTALHLHSNQDPKLEPRLRWNCLRIDVWHYKLLTQPSLGGTAFTKAAQWCDVPSLQENIVAQIEKAEKVLLGEDSSRGVEDKVEFLLEKAGASVILGQDSVAKAALEQAKALNGFVYSLSGALGKRTKFQEKSTSQLVVLAKSGAAPAIILSPSPKSEPRPDALLLNDDTLLEQIEFSKADIAPPQKSSLPDSLNDLAARPDDQPQLAPLDQIILLSDATIKDSFSPTDTLTAEEVMPFASRVLANKSTNWQIYTHALLVRSRIEAHRSRTIERGILQMQAVVDQVIADTTTNRPQANSEKSDSSIPSISVSNSDAAQPRNSAQPTSFLPAPKQGESAPPQDRLRYVHALFSPPKWHLESELAYGWAGIGSLVSALEIFKRLRLWAEVALCLAAAGASAAQDEDGRGSGGEDKARAVLRWQLYQPTGAETSPGGGAPDNDDEGDDDVDVNSLKSVDFMGPERVPLPSNAPRLLCILGEVENEPAHFERAWEVSKHRFARAQKALGEHYLTKRDWESARESYALAAGVNRLSPEVWSRLGDINLRLSRFADAAEAFSRAIGAASDVIGGEDARTWSNLGSALWSLCCEVMEEEEKEQKEAEEKSRAQGDDGQMNGFDDRKNDDDAESVTPTGGSGARGPTARDQIFDRDPTKLLIQSLAAYKRGAKIANSNWRIWDNVITLASRMRPTPAYMDMVQAMRQVLRIRPTEAAIDVDVLRSLVQDLILAKEPETKEGKYNPPRGTPTKAVVDLLEDVIVPLITTRDDLWELVSKERVWRREYGAAVEASEKAWRAAMATGAVGVGVGASLGVDTTTKSGVKSDLEEVRMKPRGSWTEDVKSWDNVVHRTDELVSMLENYGSRVESIGARWKGKARMAVRSVMGKGKERWEANEGWKVLEGVQEGLK</sequence>